<organism evidence="1 2">
    <name type="scientific">Grimontia hollisae</name>
    <name type="common">Vibrio hollisae</name>
    <dbReference type="NCBI Taxonomy" id="673"/>
    <lineage>
        <taxon>Bacteria</taxon>
        <taxon>Pseudomonadati</taxon>
        <taxon>Pseudomonadota</taxon>
        <taxon>Gammaproteobacteria</taxon>
        <taxon>Vibrionales</taxon>
        <taxon>Vibrionaceae</taxon>
        <taxon>Grimontia</taxon>
    </lineage>
</organism>
<reference evidence="1 2" key="1">
    <citation type="submission" date="2018-06" db="EMBL/GenBank/DDBJ databases">
        <authorList>
            <consortium name="Pathogen Informatics"/>
            <person name="Doyle S."/>
        </authorList>
    </citation>
    <scope>NUCLEOTIDE SEQUENCE [LARGE SCALE GENOMIC DNA]</scope>
    <source>
        <strain evidence="1 2">NCTC11645</strain>
    </source>
</reference>
<protein>
    <submittedName>
        <fullName evidence="1">Uncharacterized protein</fullName>
    </submittedName>
</protein>
<accession>A0A377J8L0</accession>
<evidence type="ECO:0000313" key="2">
    <source>
        <dbReference type="Proteomes" id="UP000254512"/>
    </source>
</evidence>
<evidence type="ECO:0000313" key="1">
    <source>
        <dbReference type="EMBL" id="STO99008.1"/>
    </source>
</evidence>
<dbReference type="Proteomes" id="UP000254512">
    <property type="component" value="Unassembled WGS sequence"/>
</dbReference>
<name>A0A377J8L0_GRIHO</name>
<sequence length="115" mass="13015">MNSLPAFPLTAATAIDLAYLLDLYVTLLKVRIYVSSLSPMSGFVNSIAANSWQSQRHVTDRNTDKNQAEIVASPGKSPRQRRFSLKRLTPNRRWVNFSRILITLGLSWLPKNLKT</sequence>
<proteinExistence type="predicted"/>
<gene>
    <name evidence="1" type="ORF">NCTC11645_03805</name>
</gene>
<dbReference type="AlphaFoldDB" id="A0A377J8L0"/>
<dbReference type="EMBL" id="UGHD01000006">
    <property type="protein sequence ID" value="STO99008.1"/>
    <property type="molecule type" value="Genomic_DNA"/>
</dbReference>